<dbReference type="EMBL" id="JAOPHQ010003432">
    <property type="protein sequence ID" value="KAK0143156.1"/>
    <property type="molecule type" value="Genomic_DNA"/>
</dbReference>
<proteinExistence type="predicted"/>
<comment type="caution">
    <text evidence="1">The sequence shown here is derived from an EMBL/GenBank/DDBJ whole genome shotgun (WGS) entry which is preliminary data.</text>
</comment>
<dbReference type="Proteomes" id="UP001174136">
    <property type="component" value="Unassembled WGS sequence"/>
</dbReference>
<protein>
    <submittedName>
        <fullName evidence="1">Uncharacterized protein</fullName>
    </submittedName>
</protein>
<keyword evidence="2" id="KW-1185">Reference proteome</keyword>
<organism evidence="1 2">
    <name type="scientific">Merluccius polli</name>
    <name type="common">Benguela hake</name>
    <name type="synonym">Merluccius cadenati</name>
    <dbReference type="NCBI Taxonomy" id="89951"/>
    <lineage>
        <taxon>Eukaryota</taxon>
        <taxon>Metazoa</taxon>
        <taxon>Chordata</taxon>
        <taxon>Craniata</taxon>
        <taxon>Vertebrata</taxon>
        <taxon>Euteleostomi</taxon>
        <taxon>Actinopterygii</taxon>
        <taxon>Neopterygii</taxon>
        <taxon>Teleostei</taxon>
        <taxon>Neoteleostei</taxon>
        <taxon>Acanthomorphata</taxon>
        <taxon>Zeiogadaria</taxon>
        <taxon>Gadariae</taxon>
        <taxon>Gadiformes</taxon>
        <taxon>Gadoidei</taxon>
        <taxon>Merlucciidae</taxon>
        <taxon>Merluccius</taxon>
    </lineage>
</organism>
<sequence>MSKPQVLLRDQFCENVKDHMLRRELMRMVRQNGDLSLLDVRREAIRWVEEGQPTKEKYDLQDCKWLGLEAANGLDIPYLGYVEMDVQILDRVLQKRGILIVKDPPSGIIQSRKKAIPGILGMNIINDCYHELFEQYGPGLFQSPFVRAALPVWRRALRHCQRIETVIRCQVHMERAHHVSLLKTGFDPALPQRRVFGPLLVMRLLPHGWAGPVLGMVVLCWHLPGFLPVGQMHRTVTNDTSFIPHRTGVRRDLESHEKSNPWNHPHNTIFLNHDFRAVSNRLREMMIPLGYSGYPLRVPSSGLARNQLPWGRIPLYPPPIDVLMARTGRNLNRWILVGLFLPTRDSNPWGALRVRFHERPPVWLRPNSYKGASLALCGALPPQQDSNPRARKRETQWYIIIAHIILGTLFRIRTVAQKGVQAHHGQHHHLPPVYAAALDALLGFIPTPIACHMELEVESLTQKLNLQMAAKHRIKVLTWSMCYRVVERLAEENSVQVL</sequence>
<gene>
    <name evidence="1" type="ORF">N1851_018740</name>
</gene>
<accession>A0AA47MN79</accession>
<name>A0AA47MN79_MERPO</name>
<evidence type="ECO:0000313" key="1">
    <source>
        <dbReference type="EMBL" id="KAK0143156.1"/>
    </source>
</evidence>
<evidence type="ECO:0000313" key="2">
    <source>
        <dbReference type="Proteomes" id="UP001174136"/>
    </source>
</evidence>
<dbReference type="AlphaFoldDB" id="A0AA47MN79"/>
<reference evidence="1" key="1">
    <citation type="journal article" date="2023" name="Front. Mar. Sci.">
        <title>A new Merluccius polli reference genome to investigate the effects of global change in West African waters.</title>
        <authorList>
            <person name="Mateo J.L."/>
            <person name="Blanco-Fernandez C."/>
            <person name="Garcia-Vazquez E."/>
            <person name="Machado-Schiaffino G."/>
        </authorList>
    </citation>
    <scope>NUCLEOTIDE SEQUENCE</scope>
    <source>
        <strain evidence="1">C29</strain>
        <tissue evidence="1">Fin</tissue>
    </source>
</reference>